<dbReference type="GO" id="GO:0000421">
    <property type="term" value="C:autophagosome membrane"/>
    <property type="evidence" value="ECO:0007669"/>
    <property type="project" value="UniProtKB-SubCell"/>
</dbReference>
<dbReference type="PANTHER" id="PTHR10766">
    <property type="entry name" value="TRANSMEMBRANE 9 SUPERFAMILY PROTEIN"/>
    <property type="match status" value="1"/>
</dbReference>
<dbReference type="InterPro" id="IPR004240">
    <property type="entry name" value="EMP70"/>
</dbReference>
<comment type="function">
    <text evidence="8">Plays an essential role in autophagy.</text>
</comment>
<evidence type="ECO:0000256" key="8">
    <source>
        <dbReference type="ARBA" id="ARBA00037688"/>
    </source>
</evidence>
<evidence type="ECO:0000256" key="7">
    <source>
        <dbReference type="ARBA" id="ARBA00023136"/>
    </source>
</evidence>
<keyword evidence="7 9" id="KW-0472">Membrane</keyword>
<dbReference type="STRING" id="9598.ENSPTRP00000010529"/>
<keyword evidence="6 9" id="KW-1133">Transmembrane helix</keyword>
<feature type="transmembrane region" description="Helical" evidence="9">
    <location>
        <begin position="33"/>
        <end position="55"/>
    </location>
</feature>
<keyword evidence="4 9" id="KW-0812">Transmembrane</keyword>
<evidence type="ECO:0000256" key="1">
    <source>
        <dbReference type="ARBA" id="ARBA00004155"/>
    </source>
</evidence>
<comment type="caution">
    <text evidence="9">Lacks conserved residue(s) required for the propagation of feature annotation.</text>
</comment>
<feature type="transmembrane region" description="Helical" evidence="9">
    <location>
        <begin position="111"/>
        <end position="132"/>
    </location>
</feature>
<comment type="caution">
    <text evidence="10">The sequence shown here is derived from an EMBL/GenBank/DDBJ whole genome shotgun (WGS) entry which is preliminary data.</text>
</comment>
<dbReference type="Proteomes" id="UP000236370">
    <property type="component" value="Unassembled WGS sequence"/>
</dbReference>
<feature type="transmembrane region" description="Helical" evidence="9">
    <location>
        <begin position="67"/>
        <end position="91"/>
    </location>
</feature>
<feature type="transmembrane region" description="Helical" evidence="9">
    <location>
        <begin position="7"/>
        <end position="27"/>
    </location>
</feature>
<feature type="non-terminal residue" evidence="10">
    <location>
        <position position="1"/>
    </location>
</feature>
<dbReference type="AlphaFoldDB" id="A0A2J8QKG3"/>
<sequence>IHMTVGGFLPFSAISVELYYIFATVWGREQYTLYGILFFVFAILLSVGACISIALTYFQLSGEDYRWWWRSVLSVGSTGLFIFLYSVFYYARRSNMSGAVQTVEFFGYSLLTGYVFFLMLGTISFFSSLKFIRYIYVNLKMD</sequence>
<dbReference type="EMBL" id="NBAG03000032">
    <property type="protein sequence ID" value="PNI96764.1"/>
    <property type="molecule type" value="Genomic_DNA"/>
</dbReference>
<evidence type="ECO:0000256" key="9">
    <source>
        <dbReference type="RuleBase" id="RU363079"/>
    </source>
</evidence>
<proteinExistence type="inferred from homology"/>
<evidence type="ECO:0000256" key="3">
    <source>
        <dbReference type="ARBA" id="ARBA00005227"/>
    </source>
</evidence>
<evidence type="ECO:0000256" key="4">
    <source>
        <dbReference type="ARBA" id="ARBA00022692"/>
    </source>
</evidence>
<reference evidence="10 11" key="1">
    <citation type="submission" date="2017-12" db="EMBL/GenBank/DDBJ databases">
        <title>High-resolution comparative analysis of great ape genomes.</title>
        <authorList>
            <person name="Pollen A."/>
            <person name="Hastie A."/>
            <person name="Hormozdiari F."/>
            <person name="Dougherty M."/>
            <person name="Liu R."/>
            <person name="Chaisson M."/>
            <person name="Hoppe E."/>
            <person name="Hill C."/>
            <person name="Pang A."/>
            <person name="Hillier L."/>
            <person name="Baker C."/>
            <person name="Armstrong J."/>
            <person name="Shendure J."/>
            <person name="Paten B."/>
            <person name="Wilson R."/>
            <person name="Chao H."/>
            <person name="Schneider V."/>
            <person name="Ventura M."/>
            <person name="Kronenberg Z."/>
            <person name="Murali S."/>
            <person name="Gordon D."/>
            <person name="Cantsilieris S."/>
            <person name="Munson K."/>
            <person name="Nelson B."/>
            <person name="Raja A."/>
            <person name="Underwood J."/>
            <person name="Diekhans M."/>
            <person name="Fiddes I."/>
            <person name="Haussler D."/>
            <person name="Eichler E."/>
        </authorList>
    </citation>
    <scope>NUCLEOTIDE SEQUENCE [LARGE SCALE GENOMIC DNA]</scope>
    <source>
        <tissue evidence="10">Blood</tissue>
    </source>
</reference>
<evidence type="ECO:0000256" key="2">
    <source>
        <dbReference type="ARBA" id="ARBA00004542"/>
    </source>
</evidence>
<dbReference type="GO" id="GO:0005765">
    <property type="term" value="C:lysosomal membrane"/>
    <property type="evidence" value="ECO:0007669"/>
    <property type="project" value="UniProtKB-SubCell"/>
</dbReference>
<accession>A0A2J8QKG3</accession>
<comment type="similarity">
    <text evidence="3 9">Belongs to the nonaspanin (TM9SF) (TC 9.A.2) family.</text>
</comment>
<dbReference type="Pfam" id="PF02990">
    <property type="entry name" value="EMP70"/>
    <property type="match status" value="1"/>
</dbReference>
<comment type="subcellular location">
    <subcellularLocation>
        <location evidence="2">Cytoplasmic vesicle</location>
        <location evidence="2">Autophagosome membrane</location>
        <topology evidence="2">Multi-pass membrane protein</topology>
    </subcellularLocation>
    <subcellularLocation>
        <location evidence="1">Lysosome membrane</location>
        <topology evidence="1">Multi-pass membrane protein</topology>
    </subcellularLocation>
</comment>
<gene>
    <name evidence="10" type="ORF">CK820_G0029704</name>
</gene>
<evidence type="ECO:0000256" key="6">
    <source>
        <dbReference type="ARBA" id="ARBA00022989"/>
    </source>
</evidence>
<organism evidence="10 11">
    <name type="scientific">Pan troglodytes</name>
    <name type="common">Chimpanzee</name>
    <dbReference type="NCBI Taxonomy" id="9598"/>
    <lineage>
        <taxon>Eukaryota</taxon>
        <taxon>Metazoa</taxon>
        <taxon>Chordata</taxon>
        <taxon>Craniata</taxon>
        <taxon>Vertebrata</taxon>
        <taxon>Euteleostomi</taxon>
        <taxon>Mammalia</taxon>
        <taxon>Eutheria</taxon>
        <taxon>Euarchontoglires</taxon>
        <taxon>Primates</taxon>
        <taxon>Haplorrhini</taxon>
        <taxon>Catarrhini</taxon>
        <taxon>Hominidae</taxon>
        <taxon>Pan</taxon>
    </lineage>
</organism>
<protein>
    <recommendedName>
        <fullName evidence="9">Transmembrane 9 superfamily member</fullName>
    </recommendedName>
</protein>
<dbReference type="PANTHER" id="PTHR10766:SF177">
    <property type="entry name" value="TRANSMEMBRANE 9 SUPERFAMILY MEMBER 1"/>
    <property type="match status" value="1"/>
</dbReference>
<evidence type="ECO:0000313" key="11">
    <source>
        <dbReference type="Proteomes" id="UP000236370"/>
    </source>
</evidence>
<keyword evidence="5" id="KW-0732">Signal</keyword>
<evidence type="ECO:0000256" key="5">
    <source>
        <dbReference type="ARBA" id="ARBA00022729"/>
    </source>
</evidence>
<evidence type="ECO:0000313" key="10">
    <source>
        <dbReference type="EMBL" id="PNI96764.1"/>
    </source>
</evidence>
<name>A0A2J8QKG3_PANTR</name>